<dbReference type="Proteomes" id="UP001374803">
    <property type="component" value="Chromosome"/>
</dbReference>
<organism evidence="1 2">
    <name type="scientific">Pendulispora rubella</name>
    <dbReference type="NCBI Taxonomy" id="2741070"/>
    <lineage>
        <taxon>Bacteria</taxon>
        <taxon>Pseudomonadati</taxon>
        <taxon>Myxococcota</taxon>
        <taxon>Myxococcia</taxon>
        <taxon>Myxococcales</taxon>
        <taxon>Sorangiineae</taxon>
        <taxon>Pendulisporaceae</taxon>
        <taxon>Pendulispora</taxon>
    </lineage>
</organism>
<sequence length="84" mass="9428">MDTGSDAAIVDLAYEVAQHSFAWDPALTERDHERVIVGLLWSVGNRELSAEEWTERMEALQEQALREIRAAAEDAEDSVRGVDE</sequence>
<protein>
    <submittedName>
        <fullName evidence="1">Uncharacterized protein</fullName>
    </submittedName>
</protein>
<gene>
    <name evidence="1" type="ORF">LVJ94_35170</name>
</gene>
<dbReference type="RefSeq" id="WP_394831771.1">
    <property type="nucleotide sequence ID" value="NZ_CP089929.1"/>
</dbReference>
<evidence type="ECO:0000313" key="2">
    <source>
        <dbReference type="Proteomes" id="UP001374803"/>
    </source>
</evidence>
<evidence type="ECO:0000313" key="1">
    <source>
        <dbReference type="EMBL" id="WXB02144.1"/>
    </source>
</evidence>
<reference evidence="1" key="1">
    <citation type="submission" date="2021-12" db="EMBL/GenBank/DDBJ databases">
        <title>Discovery of the Pendulisporaceae a myxobacterial family with distinct sporulation behavior and unique specialized metabolism.</title>
        <authorList>
            <person name="Garcia R."/>
            <person name="Popoff A."/>
            <person name="Bader C.D."/>
            <person name="Loehr J."/>
            <person name="Walesch S."/>
            <person name="Walt C."/>
            <person name="Boldt J."/>
            <person name="Bunk B."/>
            <person name="Haeckl F.J.F.P.J."/>
            <person name="Gunesch A.P."/>
            <person name="Birkelbach J."/>
            <person name="Nuebel U."/>
            <person name="Pietschmann T."/>
            <person name="Bach T."/>
            <person name="Mueller R."/>
        </authorList>
    </citation>
    <scope>NUCLEOTIDE SEQUENCE</scope>
    <source>
        <strain evidence="1">MSr11367</strain>
    </source>
</reference>
<name>A0ABZ2KXV7_9BACT</name>
<dbReference type="EMBL" id="CP089983">
    <property type="protein sequence ID" value="WXB02144.1"/>
    <property type="molecule type" value="Genomic_DNA"/>
</dbReference>
<proteinExistence type="predicted"/>
<keyword evidence="2" id="KW-1185">Reference proteome</keyword>
<accession>A0ABZ2KXV7</accession>